<gene>
    <name evidence="2" type="ORF">B0I28_103223</name>
</gene>
<keyword evidence="3" id="KW-1185">Reference proteome</keyword>
<evidence type="ECO:0000313" key="2">
    <source>
        <dbReference type="EMBL" id="PRY59749.1"/>
    </source>
</evidence>
<feature type="compositionally biased region" description="Basic and acidic residues" evidence="1">
    <location>
        <begin position="103"/>
        <end position="112"/>
    </location>
</feature>
<feature type="compositionally biased region" description="Low complexity" evidence="1">
    <location>
        <begin position="79"/>
        <end position="93"/>
    </location>
</feature>
<reference evidence="2 3" key="1">
    <citation type="submission" date="2018-03" db="EMBL/GenBank/DDBJ databases">
        <title>Genomic Encyclopedia of Type Strains, Phase III (KMG-III): the genomes of soil and plant-associated and newly described type strains.</title>
        <authorList>
            <person name="Whitman W."/>
        </authorList>
    </citation>
    <scope>NUCLEOTIDE SEQUENCE [LARGE SCALE GENOMIC DNA]</scope>
    <source>
        <strain evidence="2 3">CGMCC 4.7067</strain>
    </source>
</reference>
<dbReference type="AlphaFoldDB" id="A0A2T0UP81"/>
<evidence type="ECO:0000313" key="3">
    <source>
        <dbReference type="Proteomes" id="UP000238176"/>
    </source>
</evidence>
<comment type="caution">
    <text evidence="2">The sequence shown here is derived from an EMBL/GenBank/DDBJ whole genome shotgun (WGS) entry which is preliminary data.</text>
</comment>
<sequence length="281" mass="30670">MRRLILLAFVLALGLHKKTRAPHVNTPHGANGKRPKGGGADAEGKRRKGSGADTDPARRSRHATGATVRARQASLKKVATGTTARPKAPGAPKGPDRLPAGRTRKDAKGKDITLDPDRVKRAPTYTRGFAQDLPKPVKDPKTGKWTVTLRMHEGWDRSDFEAKANHLKNLGDEGKLVKTPDTADLRSDKTDAWRAAKEREAFEQATDQADLDRRLAELDGQQVDHAQDLQLGGKDSPDNMWAIDSATNHGMGGQLRQQLAQVPNGEPVQINIVHDKYSPKP</sequence>
<dbReference type="RefSeq" id="WP_106363660.1">
    <property type="nucleotide sequence ID" value="NZ_PVTJ01000003.1"/>
</dbReference>
<name>A0A2T0UP81_9ACTN</name>
<feature type="region of interest" description="Disordered" evidence="1">
    <location>
        <begin position="21"/>
        <end position="112"/>
    </location>
</feature>
<organism evidence="2 3">
    <name type="scientific">Glycomyces artemisiae</name>
    <dbReference type="NCBI Taxonomy" id="1076443"/>
    <lineage>
        <taxon>Bacteria</taxon>
        <taxon>Bacillati</taxon>
        <taxon>Actinomycetota</taxon>
        <taxon>Actinomycetes</taxon>
        <taxon>Glycomycetales</taxon>
        <taxon>Glycomycetaceae</taxon>
        <taxon>Glycomyces</taxon>
    </lineage>
</organism>
<dbReference type="Proteomes" id="UP000238176">
    <property type="component" value="Unassembled WGS sequence"/>
</dbReference>
<evidence type="ECO:0000256" key="1">
    <source>
        <dbReference type="SAM" id="MobiDB-lite"/>
    </source>
</evidence>
<protein>
    <submittedName>
        <fullName evidence="2">Uncharacterized protein</fullName>
    </submittedName>
</protein>
<proteinExistence type="predicted"/>
<feature type="region of interest" description="Disordered" evidence="1">
    <location>
        <begin position="229"/>
        <end position="269"/>
    </location>
</feature>
<dbReference type="OrthoDB" id="4981820at2"/>
<accession>A0A2T0UP81</accession>
<dbReference type="EMBL" id="PVTJ01000003">
    <property type="protein sequence ID" value="PRY59749.1"/>
    <property type="molecule type" value="Genomic_DNA"/>
</dbReference>